<dbReference type="InterPro" id="IPR005004">
    <property type="entry name" value="Poxvirus_C4/C10"/>
</dbReference>
<dbReference type="Pfam" id="PF03336">
    <property type="entry name" value="Pox_C4_C10"/>
    <property type="match status" value="1"/>
</dbReference>
<gene>
    <name evidence="1" type="ORF">VAC_IHDW1_025</name>
</gene>
<organism evidence="1 2">
    <name type="scientific">Vaccinia virus</name>
    <name type="common">VACV</name>
    <name type="synonym">Orthopoxvirus vaccinia</name>
    <dbReference type="NCBI Taxonomy" id="10245"/>
    <lineage>
        <taxon>Viruses</taxon>
        <taxon>Varidnaviria</taxon>
        <taxon>Bamfordvirae</taxon>
        <taxon>Nucleocytoviricota</taxon>
        <taxon>Pokkesviricetes</taxon>
        <taxon>Chitovirales</taxon>
        <taxon>Poxviridae</taxon>
        <taxon>Chordopoxvirinae</taxon>
        <taxon>Orthopoxvirus</taxon>
    </lineage>
</organism>
<keyword evidence="1" id="KW-0675">Receptor</keyword>
<evidence type="ECO:0000313" key="1">
    <source>
        <dbReference type="EMBL" id="AIX98940.1"/>
    </source>
</evidence>
<sequence>MDPHHLIDLETICVLVDKSGKCLLVNEFYIRFRKNHIYNSFTDLCMDYIFELPNTKELFTLRNDDGRNIAWDNDKLESGNNTWIPKTDDEYKFLSKLINIAKFNNTKFDYYVLVGDTDPCTVFTFKVTKYYINLNYE</sequence>
<proteinExistence type="predicted"/>
<reference evidence="1 2" key="1">
    <citation type="journal article" date="2015" name="J. Virol.">
        <title>Evolution of and evolutionary relationships between extant vaccinia virus strains.</title>
        <authorList>
            <person name="Qin L."/>
            <person name="Favis N."/>
            <person name="Famulski J."/>
            <person name="Evans D.H."/>
        </authorList>
    </citation>
    <scope>NUCLEOTIDE SEQUENCE [LARGE SCALE GENOMIC DNA]</scope>
    <source>
        <strain evidence="1">IHD-W</strain>
    </source>
</reference>
<evidence type="ECO:0000313" key="2">
    <source>
        <dbReference type="Proteomes" id="UP000165418"/>
    </source>
</evidence>
<accession>A0A0A1CNY8</accession>
<dbReference type="EMBL" id="KJ125439">
    <property type="protein sequence ID" value="AIX98940.1"/>
    <property type="molecule type" value="Genomic_DNA"/>
</dbReference>
<dbReference type="Proteomes" id="UP000165418">
    <property type="component" value="Segment"/>
</dbReference>
<name>A0A0A1CNY8_VACCV</name>
<protein>
    <submittedName>
        <fullName evidence="1">IL-1 receptor antagonist</fullName>
    </submittedName>
</protein>